<proteinExistence type="predicted"/>
<name>A0A512IA75_9MICC</name>
<keyword evidence="2" id="KW-1185">Reference proteome</keyword>
<dbReference type="EMBL" id="BJZS01000021">
    <property type="protein sequence ID" value="GEO94591.1"/>
    <property type="molecule type" value="Genomic_DNA"/>
</dbReference>
<protein>
    <recommendedName>
        <fullName evidence="3">TIGR04255 family protein</fullName>
    </recommendedName>
</protein>
<gene>
    <name evidence="1" type="ORF">KTU01_07140</name>
</gene>
<evidence type="ECO:0008006" key="3">
    <source>
        <dbReference type="Google" id="ProtNLM"/>
    </source>
</evidence>
<reference evidence="1 2" key="1">
    <citation type="submission" date="2019-07" db="EMBL/GenBank/DDBJ databases">
        <title>Whole genome shotgun sequence of Kocuria turfanensis NBRC 107627.</title>
        <authorList>
            <person name="Hosoyama A."/>
            <person name="Uohara A."/>
            <person name="Ohji S."/>
            <person name="Ichikawa N."/>
        </authorList>
    </citation>
    <scope>NUCLEOTIDE SEQUENCE [LARGE SCALE GENOMIC DNA]</scope>
    <source>
        <strain evidence="1 2">NBRC 107627</strain>
    </source>
</reference>
<comment type="caution">
    <text evidence="1">The sequence shown here is derived from an EMBL/GenBank/DDBJ whole genome shotgun (WGS) entry which is preliminary data.</text>
</comment>
<dbReference type="STRING" id="388357.GCA_001580365_01531"/>
<dbReference type="InterPro" id="IPR026349">
    <property type="entry name" value="CHP04255"/>
</dbReference>
<dbReference type="AlphaFoldDB" id="A0A512IA75"/>
<evidence type="ECO:0000313" key="2">
    <source>
        <dbReference type="Proteomes" id="UP000321103"/>
    </source>
</evidence>
<organism evidence="1 2">
    <name type="scientific">Kocuria turfanensis</name>
    <dbReference type="NCBI Taxonomy" id="388357"/>
    <lineage>
        <taxon>Bacteria</taxon>
        <taxon>Bacillati</taxon>
        <taxon>Actinomycetota</taxon>
        <taxon>Actinomycetes</taxon>
        <taxon>Micrococcales</taxon>
        <taxon>Micrococcaceae</taxon>
        <taxon>Kocuria</taxon>
    </lineage>
</organism>
<accession>A0A512IA75</accession>
<dbReference type="NCBIfam" id="TIGR04255">
    <property type="entry name" value="sporadTIGR04255"/>
    <property type="match status" value="1"/>
</dbReference>
<dbReference type="Proteomes" id="UP000321103">
    <property type="component" value="Unassembled WGS sequence"/>
</dbReference>
<evidence type="ECO:0000313" key="1">
    <source>
        <dbReference type="EMBL" id="GEO94591.1"/>
    </source>
</evidence>
<sequence length="274" mass="30178">MGAERMPGGGACNPYDEAMTIDAATGLQFKQPPIRQVTLTLHFSSDAPVGPHAVAPLSQRWGHDYPVVTERPPLPGREDAGPVSFLSHSEAWPMPYTTYQGSDRALSFQGDRFEVTWSFHDAGNPSYPGFEELLAGMRTSFSDFSDTLAKHQIGLQIQAVECYYVNEIASVTAGELAVGILTGWNMAPPEVERAEQYVGVRLQREASEESPYSSLVMVDSNQDGDPLLALRLSRGVDLQHGNAFDALQEVHEELVAQFLIHTSEEMHRQWGKTS</sequence>